<evidence type="ECO:0000313" key="2">
    <source>
        <dbReference type="Proteomes" id="UP001155163"/>
    </source>
</evidence>
<accession>A0ABT0JHQ0</accession>
<dbReference type="EMBL" id="JALQCX010000026">
    <property type="protein sequence ID" value="MCK9815426.1"/>
    <property type="molecule type" value="Genomic_DNA"/>
</dbReference>
<evidence type="ECO:0000313" key="1">
    <source>
        <dbReference type="EMBL" id="MCK9815426.1"/>
    </source>
</evidence>
<dbReference type="Pfam" id="PF11354">
    <property type="entry name" value="DUF3156"/>
    <property type="match status" value="1"/>
</dbReference>
<dbReference type="RefSeq" id="WP_268262379.1">
    <property type="nucleotide sequence ID" value="NZ_JALQCX010000026.1"/>
</dbReference>
<reference evidence="1 2" key="1">
    <citation type="journal article" date="2022" name="Int. J. Syst. Evol. Microbiol.">
        <title>Pseudomonas aegrilactucae sp. nov. and Pseudomonas morbosilactucae sp. nov., pathogens causing bacterial rot of lettuce in Japan.</title>
        <authorList>
            <person name="Sawada H."/>
            <person name="Fujikawa T."/>
            <person name="Satou M."/>
        </authorList>
    </citation>
    <scope>NUCLEOTIDE SEQUENCE [LARGE SCALE GENOMIC DNA]</scope>
    <source>
        <strain evidence="1 2">MAFF 302046</strain>
    </source>
</reference>
<comment type="caution">
    <text evidence="1">The sequence shown here is derived from an EMBL/GenBank/DDBJ whole genome shotgun (WGS) entry which is preliminary data.</text>
</comment>
<dbReference type="InterPro" id="IPR021500">
    <property type="entry name" value="DUF3156"/>
</dbReference>
<dbReference type="Proteomes" id="UP001155163">
    <property type="component" value="Unassembled WGS sequence"/>
</dbReference>
<name>A0ABT0JHQ0_9PSED</name>
<protein>
    <submittedName>
        <fullName evidence="1">DUF3156 family protein</fullName>
    </submittedName>
</protein>
<reference evidence="1 2" key="2">
    <citation type="journal article" date="2023" name="Plant Pathol.">
        <title>Dismantling and reorganizing Pseudomonas marginalis sensu#lato.</title>
        <authorList>
            <person name="Sawada H."/>
            <person name="Fujikawa T."/>
            <person name="Satou M."/>
        </authorList>
    </citation>
    <scope>NUCLEOTIDE SEQUENCE [LARGE SCALE GENOMIC DNA]</scope>
    <source>
        <strain evidence="1 2">MAFF 302046</strain>
    </source>
</reference>
<proteinExistence type="predicted"/>
<sequence length="206" mass="23122">MSLATLSTVISMLRQKLSEAFSAQRAPSGYRPGVTLEYLRRNLGLASFTTTGPVRAELVLPAPGVRVELVERTESQLLMHLVMTEFRVTASTSEEGNARVELHHRGALRRTGLGYRQRTGEPALLTRLQAGLEHDSTLHQALMLLDFKRLSIELSEREWQVRLEHMGGSEVVNRMPAFRRYIALSGEQRDHLLTVLAGLPRLLSQL</sequence>
<gene>
    <name evidence="1" type="ORF">M1B35_15135</name>
</gene>
<organism evidence="1 2">
    <name type="scientific">Pseudomonas morbosilactucae</name>
    <dbReference type="NCBI Taxonomy" id="2938197"/>
    <lineage>
        <taxon>Bacteria</taxon>
        <taxon>Pseudomonadati</taxon>
        <taxon>Pseudomonadota</taxon>
        <taxon>Gammaproteobacteria</taxon>
        <taxon>Pseudomonadales</taxon>
        <taxon>Pseudomonadaceae</taxon>
        <taxon>Pseudomonas</taxon>
    </lineage>
</organism>
<keyword evidence="2" id="KW-1185">Reference proteome</keyword>